<reference evidence="2 3" key="1">
    <citation type="journal article" date="2014" name="Genome Announc.">
        <title>Complete Genome Sequence of Polychlorinated Biphenyl Degrader Comamonas testosteroni TK102 (NBRC 109938).</title>
        <authorList>
            <person name="Fukuda K."/>
            <person name="Hosoyama A."/>
            <person name="Tsuchikane K."/>
            <person name="Ohji S."/>
            <person name="Yamazoe A."/>
            <person name="Fujita N."/>
            <person name="Shintani M."/>
            <person name="Kimbara K."/>
        </authorList>
    </citation>
    <scope>NUCLEOTIDE SEQUENCE [LARGE SCALE GENOMIC DNA]</scope>
    <source>
        <strain evidence="2">TK102</strain>
    </source>
</reference>
<dbReference type="AlphaFoldDB" id="A0A076PY06"/>
<proteinExistence type="predicted"/>
<protein>
    <submittedName>
        <fullName evidence="2">Uncharacterized protein related to deoxyribodip yrimidine photolyase</fullName>
    </submittedName>
</protein>
<evidence type="ECO:0000313" key="3">
    <source>
        <dbReference type="Proteomes" id="UP000028782"/>
    </source>
</evidence>
<dbReference type="EMBL" id="CP006704">
    <property type="protein sequence ID" value="AIJ48302.1"/>
    <property type="molecule type" value="Genomic_DNA"/>
</dbReference>
<name>A0A076PY06_COMTE</name>
<dbReference type="HOGENOM" id="CLU_2648286_0_0_4"/>
<sequence length="76" mass="8443">MHELSQRKVHGLWANLKCMFFPWPKAEEPETSASQKTEANKLAGFQPGNTIAGIMLTLAIFGMVAAGYFAYRYGAF</sequence>
<evidence type="ECO:0000313" key="2">
    <source>
        <dbReference type="EMBL" id="AIJ48302.1"/>
    </source>
</evidence>
<gene>
    <name evidence="2" type="ORF">O987_21044</name>
</gene>
<organism evidence="2 3">
    <name type="scientific">Comamonas testosteroni TK102</name>
    <dbReference type="NCBI Taxonomy" id="1392005"/>
    <lineage>
        <taxon>Bacteria</taxon>
        <taxon>Pseudomonadati</taxon>
        <taxon>Pseudomonadota</taxon>
        <taxon>Betaproteobacteria</taxon>
        <taxon>Burkholderiales</taxon>
        <taxon>Comamonadaceae</taxon>
        <taxon>Comamonas</taxon>
    </lineage>
</organism>
<dbReference type="GO" id="GO:0016829">
    <property type="term" value="F:lyase activity"/>
    <property type="evidence" value="ECO:0007669"/>
    <property type="project" value="UniProtKB-KW"/>
</dbReference>
<evidence type="ECO:0000256" key="1">
    <source>
        <dbReference type="SAM" id="Phobius"/>
    </source>
</evidence>
<keyword evidence="2" id="KW-0456">Lyase</keyword>
<accession>A0A076PY06</accession>
<keyword evidence="1" id="KW-0812">Transmembrane</keyword>
<dbReference type="KEGG" id="ctes:O987_21044"/>
<dbReference type="RefSeq" id="WP_080731564.1">
    <property type="nucleotide sequence ID" value="NZ_CP006704.1"/>
</dbReference>
<feature type="transmembrane region" description="Helical" evidence="1">
    <location>
        <begin position="51"/>
        <end position="71"/>
    </location>
</feature>
<keyword evidence="1" id="KW-1133">Transmembrane helix</keyword>
<keyword evidence="1" id="KW-0472">Membrane</keyword>
<dbReference type="Proteomes" id="UP000028782">
    <property type="component" value="Chromosome"/>
</dbReference>